<feature type="compositionally biased region" description="Basic and acidic residues" evidence="1">
    <location>
        <begin position="25"/>
        <end position="38"/>
    </location>
</feature>
<dbReference type="Pfam" id="PF00454">
    <property type="entry name" value="PI3_PI4_kinase"/>
    <property type="match status" value="1"/>
</dbReference>
<dbReference type="EMBL" id="JACCBU010000001">
    <property type="protein sequence ID" value="NYE75254.1"/>
    <property type="molecule type" value="Genomic_DNA"/>
</dbReference>
<dbReference type="AlphaFoldDB" id="A0A7Y9LCW0"/>
<dbReference type="RefSeq" id="WP_179757790.1">
    <property type="nucleotide sequence ID" value="NZ_JACCBU010000001.1"/>
</dbReference>
<evidence type="ECO:0000313" key="3">
    <source>
        <dbReference type="EMBL" id="NYE75254.1"/>
    </source>
</evidence>
<feature type="domain" description="PI3K/PI4K catalytic" evidence="2">
    <location>
        <begin position="302"/>
        <end position="344"/>
    </location>
</feature>
<protein>
    <recommendedName>
        <fullName evidence="2">PI3K/PI4K catalytic domain-containing protein</fullName>
    </recommendedName>
</protein>
<comment type="caution">
    <text evidence="3">The sequence shown here is derived from an EMBL/GenBank/DDBJ whole genome shotgun (WGS) entry which is preliminary data.</text>
</comment>
<feature type="compositionally biased region" description="Basic and acidic residues" evidence="1">
    <location>
        <begin position="80"/>
        <end position="108"/>
    </location>
</feature>
<organism evidence="3 4">
    <name type="scientific">Microlunatus parietis</name>
    <dbReference type="NCBI Taxonomy" id="682979"/>
    <lineage>
        <taxon>Bacteria</taxon>
        <taxon>Bacillati</taxon>
        <taxon>Actinomycetota</taxon>
        <taxon>Actinomycetes</taxon>
        <taxon>Propionibacteriales</taxon>
        <taxon>Propionibacteriaceae</taxon>
        <taxon>Microlunatus</taxon>
    </lineage>
</organism>
<evidence type="ECO:0000313" key="4">
    <source>
        <dbReference type="Proteomes" id="UP000569914"/>
    </source>
</evidence>
<gene>
    <name evidence="3" type="ORF">BKA15_006583</name>
</gene>
<reference evidence="3 4" key="1">
    <citation type="submission" date="2020-07" db="EMBL/GenBank/DDBJ databases">
        <title>Sequencing the genomes of 1000 actinobacteria strains.</title>
        <authorList>
            <person name="Klenk H.-P."/>
        </authorList>
    </citation>
    <scope>NUCLEOTIDE SEQUENCE [LARGE SCALE GENOMIC DNA]</scope>
    <source>
        <strain evidence="3 4">DSM 22083</strain>
    </source>
</reference>
<dbReference type="InterPro" id="IPR000403">
    <property type="entry name" value="PI3/4_kinase_cat_dom"/>
</dbReference>
<feature type="compositionally biased region" description="Basic and acidic residues" evidence="1">
    <location>
        <begin position="122"/>
        <end position="137"/>
    </location>
</feature>
<proteinExistence type="predicted"/>
<name>A0A7Y9LCW0_9ACTN</name>
<accession>A0A7Y9LCW0</accession>
<keyword evidence="4" id="KW-1185">Reference proteome</keyword>
<dbReference type="Proteomes" id="UP000569914">
    <property type="component" value="Unassembled WGS sequence"/>
</dbReference>
<evidence type="ECO:0000256" key="1">
    <source>
        <dbReference type="SAM" id="MobiDB-lite"/>
    </source>
</evidence>
<feature type="region of interest" description="Disordered" evidence="1">
    <location>
        <begin position="1"/>
        <end position="184"/>
    </location>
</feature>
<sequence>MEIDKAKPTDGMPILLEGAASKGTEAIDKVDQRPREVPVTDSQGRSPVEYINQYNSQLSDVRATTLRDGRHGPGPNLSREAIREDPAPDGDRVPPESRTLKEGADHRTSPVADSPNRTPVEYIREHNQRLAEARGESRTTSVGAQGEHQEPLPATLVDRYAQPPRNADPGTQPDRTLGPPATDRPYFDLSDSEIALRKKNVVGIDDLKASSHVNGAYQVLFSDRSSGIYKPGQEEAPGVRADIPVGHYWNREVATSRLDEALGFNLVPTTTEWNGPKGMGSLQKWDEEASPGRSVYWYEIPDREKMAVLDYVSGNSDRHEGNYLTTEARRPVAIDHGCSFPEGSSTAIRSNFVTERIGKQLSPEVFNHVTSVDCNELRTSLEASGLSEPAVAGALARLEEIQSNGMINGSAWLGKIVDAFWRTA</sequence>
<evidence type="ECO:0000259" key="2">
    <source>
        <dbReference type="Pfam" id="PF00454"/>
    </source>
</evidence>